<sequence>MTELTAATPTKRPATATDYVNLMKPRIMMLVVFTAVAGLAAASGMTGITMHPAMAAIAVLAVALGSGAAGAINMWYDADIDAIMSRTSTRPIPSGAVPKEEALTMGLIMSGVSVMLMWLASNWLAAALLAFSIFYYGVIYTMWLKRATPQNIVIGGGAGAFPPVIGWAAVTGNTPLDAWILFAIIFFWTPPHFWALSLLAHKEYAKVSVPMLPVTHGAKATRFQILVYTLVLIPVSLAPLATGLGGWIYGAVAGGLGLVFLAYAVAILRSKAGDDGAPAGDMKLARTAFLFSILYLFALFGAVLVEHAAGLHFPVFGA</sequence>
<evidence type="ECO:0000256" key="14">
    <source>
        <dbReference type="HAMAP-Rule" id="MF_00154"/>
    </source>
</evidence>
<name>A0A059FZS1_9PROT</name>
<comment type="subcellular location">
    <subcellularLocation>
        <location evidence="1 14">Cell membrane</location>
        <topology evidence="1 14">Multi-pass membrane protein</topology>
    </subcellularLocation>
</comment>
<dbReference type="EMBL" id="ARYI01000001">
    <property type="protein sequence ID" value="KCZ96029.1"/>
    <property type="molecule type" value="Genomic_DNA"/>
</dbReference>
<comment type="miscellaneous">
    <text evidence="14">Carbon 2 of the heme B porphyrin ring is defined according to the Fischer nomenclature.</text>
</comment>
<keyword evidence="7 14" id="KW-1133">Transmembrane helix</keyword>
<dbReference type="PANTHER" id="PTHR43448">
    <property type="entry name" value="PROTOHEME IX FARNESYLTRANSFERASE, MITOCHONDRIAL"/>
    <property type="match status" value="1"/>
</dbReference>
<dbReference type="CDD" id="cd13957">
    <property type="entry name" value="PT_UbiA_Cox10"/>
    <property type="match status" value="1"/>
</dbReference>
<evidence type="ECO:0000313" key="16">
    <source>
        <dbReference type="Proteomes" id="UP000025061"/>
    </source>
</evidence>
<feature type="transmembrane region" description="Helical" evidence="14">
    <location>
        <begin position="176"/>
        <end position="200"/>
    </location>
</feature>
<evidence type="ECO:0000256" key="6">
    <source>
        <dbReference type="ARBA" id="ARBA00022692"/>
    </source>
</evidence>
<evidence type="ECO:0000256" key="9">
    <source>
        <dbReference type="ARBA" id="ARBA00023136"/>
    </source>
</evidence>
<gene>
    <name evidence="14" type="primary">ctaB</name>
    <name evidence="15" type="ORF">HHI_00080</name>
</gene>
<feature type="transmembrane region" description="Helical" evidence="14">
    <location>
        <begin position="27"/>
        <end position="48"/>
    </location>
</feature>
<evidence type="ECO:0000256" key="7">
    <source>
        <dbReference type="ARBA" id="ARBA00022989"/>
    </source>
</evidence>
<feature type="transmembrane region" description="Helical" evidence="14">
    <location>
        <begin position="247"/>
        <end position="268"/>
    </location>
</feature>
<keyword evidence="9 14" id="KW-0472">Membrane</keyword>
<keyword evidence="4 14" id="KW-1003">Cell membrane</keyword>
<accession>A0A059FZS1</accession>
<keyword evidence="16" id="KW-1185">Reference proteome</keyword>
<feature type="transmembrane region" description="Helical" evidence="14">
    <location>
        <begin position="288"/>
        <end position="309"/>
    </location>
</feature>
<dbReference type="InterPro" id="IPR006369">
    <property type="entry name" value="Protohaem_IX_farnesylTrfase"/>
</dbReference>
<evidence type="ECO:0000256" key="10">
    <source>
        <dbReference type="ARBA" id="ARBA00030253"/>
    </source>
</evidence>
<dbReference type="NCBIfam" id="NF003349">
    <property type="entry name" value="PRK04375.1-2"/>
    <property type="match status" value="1"/>
</dbReference>
<dbReference type="InterPro" id="IPR044878">
    <property type="entry name" value="UbiA_sf"/>
</dbReference>
<comment type="function">
    <text evidence="14">Converts heme B (protoheme IX) to heme O by substitution of the vinyl group on carbon 2 of heme B porphyrin ring with a hydroxyethyl farnesyl side group.</text>
</comment>
<dbReference type="Pfam" id="PF01040">
    <property type="entry name" value="UbiA"/>
    <property type="match status" value="1"/>
</dbReference>
<comment type="pathway">
    <text evidence="2 14">Porphyrin-containing compound metabolism; heme O biosynthesis; heme O from protoheme: step 1/1.</text>
</comment>
<comment type="similarity">
    <text evidence="14">Belongs to the UbiA prenyltransferase family. Protoheme IX farnesyltransferase subfamily.</text>
</comment>
<feature type="transmembrane region" description="Helical" evidence="14">
    <location>
        <begin position="221"/>
        <end position="241"/>
    </location>
</feature>
<evidence type="ECO:0000256" key="11">
    <source>
        <dbReference type="ARBA" id="ARBA00040810"/>
    </source>
</evidence>
<keyword evidence="8 14" id="KW-0350">Heme biosynthesis</keyword>
<organism evidence="15 16">
    <name type="scientific">Hyphomonas hirschiana VP5</name>
    <dbReference type="NCBI Taxonomy" id="1280951"/>
    <lineage>
        <taxon>Bacteria</taxon>
        <taxon>Pseudomonadati</taxon>
        <taxon>Pseudomonadota</taxon>
        <taxon>Alphaproteobacteria</taxon>
        <taxon>Hyphomonadales</taxon>
        <taxon>Hyphomonadaceae</taxon>
        <taxon>Hyphomonas</taxon>
    </lineage>
</organism>
<feature type="transmembrane region" description="Helical" evidence="14">
    <location>
        <begin position="54"/>
        <end position="76"/>
    </location>
</feature>
<evidence type="ECO:0000256" key="2">
    <source>
        <dbReference type="ARBA" id="ARBA00004919"/>
    </source>
</evidence>
<dbReference type="PROSITE" id="PS00943">
    <property type="entry name" value="UBIA"/>
    <property type="match status" value="1"/>
</dbReference>
<dbReference type="PATRIC" id="fig|1280951.3.peg.16"/>
<evidence type="ECO:0000256" key="13">
    <source>
        <dbReference type="ARBA" id="ARBA00047690"/>
    </source>
</evidence>
<evidence type="ECO:0000256" key="12">
    <source>
        <dbReference type="ARBA" id="ARBA00042475"/>
    </source>
</evidence>
<dbReference type="AlphaFoldDB" id="A0A059FZS1"/>
<dbReference type="InterPro" id="IPR030470">
    <property type="entry name" value="UbiA_prenylTrfase_CS"/>
</dbReference>
<dbReference type="UniPathway" id="UPA00834">
    <property type="reaction ID" value="UER00712"/>
</dbReference>
<dbReference type="GO" id="GO:0005886">
    <property type="term" value="C:plasma membrane"/>
    <property type="evidence" value="ECO:0007669"/>
    <property type="project" value="UniProtKB-SubCell"/>
</dbReference>
<dbReference type="GO" id="GO:0008495">
    <property type="term" value="F:protoheme IX farnesyltransferase activity"/>
    <property type="evidence" value="ECO:0007669"/>
    <property type="project" value="UniProtKB-UniRule"/>
</dbReference>
<evidence type="ECO:0000256" key="8">
    <source>
        <dbReference type="ARBA" id="ARBA00023133"/>
    </source>
</evidence>
<dbReference type="GO" id="GO:0048034">
    <property type="term" value="P:heme O biosynthetic process"/>
    <property type="evidence" value="ECO:0007669"/>
    <property type="project" value="UniProtKB-UniRule"/>
</dbReference>
<dbReference type="NCBIfam" id="TIGR01473">
    <property type="entry name" value="cyoE_ctaB"/>
    <property type="match status" value="1"/>
</dbReference>
<protein>
    <recommendedName>
        <fullName evidence="11 14">Protoheme IX farnesyltransferase</fullName>
        <ecNumber evidence="3 14">2.5.1.141</ecNumber>
    </recommendedName>
    <alternativeName>
        <fullName evidence="12 14">Heme B farnesyltransferase</fullName>
    </alternativeName>
    <alternativeName>
        <fullName evidence="10 14">Heme O synthase</fullName>
    </alternativeName>
</protein>
<evidence type="ECO:0000256" key="5">
    <source>
        <dbReference type="ARBA" id="ARBA00022679"/>
    </source>
</evidence>
<evidence type="ECO:0000313" key="15">
    <source>
        <dbReference type="EMBL" id="KCZ96029.1"/>
    </source>
</evidence>
<dbReference type="InterPro" id="IPR000537">
    <property type="entry name" value="UbiA_prenyltransferase"/>
</dbReference>
<dbReference type="PANTHER" id="PTHR43448:SF7">
    <property type="entry name" value="4-HYDROXYBENZOATE SOLANESYLTRANSFERASE"/>
    <property type="match status" value="1"/>
</dbReference>
<dbReference type="Proteomes" id="UP000025061">
    <property type="component" value="Unassembled WGS sequence"/>
</dbReference>
<feature type="transmembrane region" description="Helical" evidence="14">
    <location>
        <begin position="151"/>
        <end position="170"/>
    </location>
</feature>
<dbReference type="OrthoDB" id="9814417at2"/>
<evidence type="ECO:0000256" key="3">
    <source>
        <dbReference type="ARBA" id="ARBA00012292"/>
    </source>
</evidence>
<evidence type="ECO:0000256" key="4">
    <source>
        <dbReference type="ARBA" id="ARBA00022475"/>
    </source>
</evidence>
<dbReference type="EC" id="2.5.1.141" evidence="3 14"/>
<feature type="transmembrane region" description="Helical" evidence="14">
    <location>
        <begin position="126"/>
        <end position="144"/>
    </location>
</feature>
<reference evidence="15 16" key="1">
    <citation type="submission" date="2013-04" db="EMBL/GenBank/DDBJ databases">
        <title>Hyphomonas hirschiana VP5 Genome Sequencing.</title>
        <authorList>
            <person name="Lai Q."/>
            <person name="Shao Z."/>
        </authorList>
    </citation>
    <scope>NUCLEOTIDE SEQUENCE [LARGE SCALE GENOMIC DNA]</scope>
    <source>
        <strain evidence="15 16">VP5</strain>
    </source>
</reference>
<dbReference type="Gene3D" id="1.10.357.140">
    <property type="entry name" value="UbiA prenyltransferase"/>
    <property type="match status" value="1"/>
</dbReference>
<evidence type="ECO:0000256" key="1">
    <source>
        <dbReference type="ARBA" id="ARBA00004651"/>
    </source>
</evidence>
<keyword evidence="5 14" id="KW-0808">Transferase</keyword>
<keyword evidence="6 14" id="KW-0812">Transmembrane</keyword>
<dbReference type="RefSeq" id="WP_011646062.1">
    <property type="nucleotide sequence ID" value="NZ_ARYI01000001.1"/>
</dbReference>
<dbReference type="SMR" id="A0A059FZS1"/>
<comment type="caution">
    <text evidence="15">The sequence shown here is derived from an EMBL/GenBank/DDBJ whole genome shotgun (WGS) entry which is preliminary data.</text>
</comment>
<proteinExistence type="inferred from homology"/>
<dbReference type="HAMAP" id="MF_00154">
    <property type="entry name" value="CyoE_CtaB"/>
    <property type="match status" value="1"/>
</dbReference>
<comment type="catalytic activity">
    <reaction evidence="13 14">
        <text>heme b + (2E,6E)-farnesyl diphosphate + H2O = Fe(II)-heme o + diphosphate</text>
        <dbReference type="Rhea" id="RHEA:28070"/>
        <dbReference type="ChEBI" id="CHEBI:15377"/>
        <dbReference type="ChEBI" id="CHEBI:33019"/>
        <dbReference type="ChEBI" id="CHEBI:60344"/>
        <dbReference type="ChEBI" id="CHEBI:60530"/>
        <dbReference type="ChEBI" id="CHEBI:175763"/>
        <dbReference type="EC" id="2.5.1.141"/>
    </reaction>
</comment>